<accession>A0A4V6A351</accession>
<dbReference type="EMBL" id="AZBU02000004">
    <property type="protein sequence ID" value="TKR81575.1"/>
    <property type="molecule type" value="Genomic_DNA"/>
</dbReference>
<organism evidence="1">
    <name type="scientific">Steinernema carpocapsae</name>
    <name type="common">Entomopathogenic nematode</name>
    <dbReference type="NCBI Taxonomy" id="34508"/>
    <lineage>
        <taxon>Eukaryota</taxon>
        <taxon>Metazoa</taxon>
        <taxon>Ecdysozoa</taxon>
        <taxon>Nematoda</taxon>
        <taxon>Chromadorea</taxon>
        <taxon>Rhabditida</taxon>
        <taxon>Tylenchina</taxon>
        <taxon>Panagrolaimomorpha</taxon>
        <taxon>Strongyloidoidea</taxon>
        <taxon>Steinernematidae</taxon>
        <taxon>Steinernema</taxon>
    </lineage>
</organism>
<dbReference type="OrthoDB" id="44820at2759"/>
<dbReference type="PANTHER" id="PTHR31094:SF2">
    <property type="entry name" value="RIKEN CDNA 2310061I04 GENE"/>
    <property type="match status" value="1"/>
</dbReference>
<comment type="caution">
    <text evidence="1">The sequence shown here is derived from an EMBL/GenBank/DDBJ whole genome shotgun (WGS) entry which is preliminary data.</text>
</comment>
<dbReference type="PANTHER" id="PTHR31094">
    <property type="entry name" value="RIKEN CDNA 2310061I04 GENE"/>
    <property type="match status" value="1"/>
</dbReference>
<sequence length="204" mass="23818">MFASEAPGVGSTDRANQKPEMFQLEHVQKRLEHTVPLMFRERLDFTFYHRDVIVDNKIIQVQRQGLQDVMGHLGTFSVLGQVCFPHIEMSALNILPILEDGTVRLRWRISYLSFLRALNPKFFKYDYRVKNLKWYDGYSVFHVDGDGLVYKFTIQKTMPDDSRLRQEKTTAQKIAERIGVIPGAANFVKVPLEETKRRRSDDDH</sequence>
<evidence type="ECO:0000313" key="1">
    <source>
        <dbReference type="EMBL" id="TKR81575.1"/>
    </source>
</evidence>
<name>A0A4V6A351_STECR</name>
<dbReference type="AlphaFoldDB" id="A0A4V6A351"/>
<gene>
    <name evidence="1" type="ORF">L596_015425</name>
</gene>
<reference evidence="1" key="3">
    <citation type="journal article" date="2019" name="G3 (Bethesda)">
        <title>Hybrid Assembly of the Genome of the Entomopathogenic Nematode Steinernema carpocapsae Identifies the X-Chromosome.</title>
        <authorList>
            <person name="Serra L."/>
            <person name="Macchietto M."/>
            <person name="Macias-Munoz A."/>
            <person name="McGill C.J."/>
            <person name="Rodriguez I.M."/>
            <person name="Rodriguez B."/>
            <person name="Murad R."/>
            <person name="Mortazavi A."/>
        </authorList>
    </citation>
    <scope>NUCLEOTIDE SEQUENCE</scope>
    <source>
        <strain evidence="1">ALL</strain>
    </source>
</reference>
<dbReference type="InterPro" id="IPR018790">
    <property type="entry name" value="DUF2358"/>
</dbReference>
<reference evidence="1" key="1">
    <citation type="submission" date="2013-11" db="EMBL/GenBank/DDBJ databases">
        <authorList>
            <person name="Sternberg P."/>
            <person name="Dillman A."/>
            <person name="Macchietto M."/>
        </authorList>
    </citation>
    <scope>NUCLEOTIDE SEQUENCE</scope>
    <source>
        <strain evidence="1">ALL</strain>
    </source>
</reference>
<reference evidence="1" key="2">
    <citation type="journal article" date="2015" name="Genome Biol.">
        <title>Comparative genomics of Steinernema reveals deeply conserved gene regulatory networks.</title>
        <authorList>
            <person name="Dillman A.R."/>
            <person name="Macchietto M."/>
            <person name="Porter C.F."/>
            <person name="Rogers A."/>
            <person name="Williams B."/>
            <person name="Antoshechkin I."/>
            <person name="Lee M.M."/>
            <person name="Goodwin Z."/>
            <person name="Lu X."/>
            <person name="Lewis E.E."/>
            <person name="Goodrich-Blair H."/>
            <person name="Stock S.P."/>
            <person name="Adams B.J."/>
            <person name="Sternberg P.W."/>
            <person name="Mortazavi A."/>
        </authorList>
    </citation>
    <scope>NUCLEOTIDE SEQUENCE [LARGE SCALE GENOMIC DNA]</scope>
    <source>
        <strain evidence="1">ALL</strain>
    </source>
</reference>
<dbReference type="Pfam" id="PF10184">
    <property type="entry name" value="DUF2358"/>
    <property type="match status" value="1"/>
</dbReference>
<proteinExistence type="predicted"/>
<protein>
    <submittedName>
        <fullName evidence="1">Uncharacterized protein</fullName>
    </submittedName>
</protein>